<name>A0A250B6M9_9GAMM</name>
<dbReference type="OrthoDB" id="6566141at2"/>
<gene>
    <name evidence="2" type="ORF">AWC35_21930</name>
</gene>
<dbReference type="RefSeq" id="WP_095848362.1">
    <property type="nucleotide sequence ID" value="NZ_CP014136.1"/>
</dbReference>
<dbReference type="InterPro" id="IPR032032">
    <property type="entry name" value="Tai4"/>
</dbReference>
<evidence type="ECO:0008006" key="4">
    <source>
        <dbReference type="Google" id="ProtNLM"/>
    </source>
</evidence>
<reference evidence="2 3" key="1">
    <citation type="submission" date="2016-01" db="EMBL/GenBank/DDBJ databases">
        <authorList>
            <person name="Oliw E.H."/>
        </authorList>
    </citation>
    <scope>NUCLEOTIDE SEQUENCE [LARGE SCALE GENOMIC DNA]</scope>
    <source>
        <strain evidence="2 3">FRB97</strain>
    </source>
</reference>
<feature type="chain" id="PRO_5012038247" description="Type VI secretion protein" evidence="1">
    <location>
        <begin position="22"/>
        <end position="121"/>
    </location>
</feature>
<feature type="signal peptide" evidence="1">
    <location>
        <begin position="1"/>
        <end position="21"/>
    </location>
</feature>
<accession>A0A250B6M9</accession>
<evidence type="ECO:0000313" key="3">
    <source>
        <dbReference type="Proteomes" id="UP000217182"/>
    </source>
</evidence>
<sequence length="121" mass="13576">MKTIHFVFILAAISTLTLANAMSSETLSQETLYKNWLVSRCLSKATDSENTRQDAFRSASAYLEFSKLPMDAFDQGEELINQYLKKNTQGSVKGSYHTMECLSLLQSKEAAGIFEKYSGKQ</sequence>
<dbReference type="Proteomes" id="UP000217182">
    <property type="component" value="Chromosome"/>
</dbReference>
<dbReference type="AlphaFoldDB" id="A0A250B6M9"/>
<keyword evidence="1" id="KW-0732">Signal</keyword>
<evidence type="ECO:0000313" key="2">
    <source>
        <dbReference type="EMBL" id="ATA21777.1"/>
    </source>
</evidence>
<dbReference type="InterPro" id="IPR038314">
    <property type="entry name" value="T6SS_sf"/>
</dbReference>
<dbReference type="Gene3D" id="1.20.120.1620">
    <property type="match status" value="1"/>
</dbReference>
<dbReference type="KEGG" id="gqu:AWC35_21930"/>
<keyword evidence="3" id="KW-1185">Reference proteome</keyword>
<protein>
    <recommendedName>
        <fullName evidence="4">Type VI secretion protein</fullName>
    </recommendedName>
</protein>
<proteinExistence type="predicted"/>
<organism evidence="2 3">
    <name type="scientific">Gibbsiella quercinecans</name>
    <dbReference type="NCBI Taxonomy" id="929813"/>
    <lineage>
        <taxon>Bacteria</taxon>
        <taxon>Pseudomonadati</taxon>
        <taxon>Pseudomonadota</taxon>
        <taxon>Gammaproteobacteria</taxon>
        <taxon>Enterobacterales</taxon>
        <taxon>Yersiniaceae</taxon>
        <taxon>Gibbsiella</taxon>
    </lineage>
</organism>
<evidence type="ECO:0000256" key="1">
    <source>
        <dbReference type="SAM" id="SignalP"/>
    </source>
</evidence>
<dbReference type="Pfam" id="PF16695">
    <property type="entry name" value="Tai4"/>
    <property type="match status" value="1"/>
</dbReference>
<dbReference type="EMBL" id="CP014136">
    <property type="protein sequence ID" value="ATA21777.1"/>
    <property type="molecule type" value="Genomic_DNA"/>
</dbReference>